<sequence length="130" mass="14700">MRPSLVACMGVLNLGRDLLAAYAPLPYTDPWHWTLYIRLSLEGHLLTAPNMSFSNSSRNIQLRGLLLQAECKTYSQAYRRSEILLSDLFVTVNGKLHYKSDLEVGEQLDDTADLHLEGHSVESYSEDEDV</sequence>
<evidence type="ECO:0000313" key="1">
    <source>
        <dbReference type="EMBL" id="KAF2622870.1"/>
    </source>
</evidence>
<evidence type="ECO:0000313" key="2">
    <source>
        <dbReference type="Proteomes" id="UP000799754"/>
    </source>
</evidence>
<dbReference type="EMBL" id="MU006741">
    <property type="protein sequence ID" value="KAF2622870.1"/>
    <property type="molecule type" value="Genomic_DNA"/>
</dbReference>
<reference evidence="1" key="1">
    <citation type="journal article" date="2020" name="Stud. Mycol.">
        <title>101 Dothideomycetes genomes: a test case for predicting lifestyles and emergence of pathogens.</title>
        <authorList>
            <person name="Haridas S."/>
            <person name="Albert R."/>
            <person name="Binder M."/>
            <person name="Bloem J."/>
            <person name="Labutti K."/>
            <person name="Salamov A."/>
            <person name="Andreopoulos B."/>
            <person name="Baker S."/>
            <person name="Barry K."/>
            <person name="Bills G."/>
            <person name="Bluhm B."/>
            <person name="Cannon C."/>
            <person name="Castanera R."/>
            <person name="Culley D."/>
            <person name="Daum C."/>
            <person name="Ezra D."/>
            <person name="Gonzalez J."/>
            <person name="Henrissat B."/>
            <person name="Kuo A."/>
            <person name="Liang C."/>
            <person name="Lipzen A."/>
            <person name="Lutzoni F."/>
            <person name="Magnuson J."/>
            <person name="Mondo S."/>
            <person name="Nolan M."/>
            <person name="Ohm R."/>
            <person name="Pangilinan J."/>
            <person name="Park H.-J."/>
            <person name="Ramirez L."/>
            <person name="Alfaro M."/>
            <person name="Sun H."/>
            <person name="Tritt A."/>
            <person name="Yoshinaga Y."/>
            <person name="Zwiers L.-H."/>
            <person name="Turgeon B."/>
            <person name="Goodwin S."/>
            <person name="Spatafora J."/>
            <person name="Crous P."/>
            <person name="Grigoriev I."/>
        </authorList>
    </citation>
    <scope>NUCLEOTIDE SEQUENCE</scope>
    <source>
        <strain evidence="1">CBS 525.71</strain>
    </source>
</reference>
<dbReference type="Proteomes" id="UP000799754">
    <property type="component" value="Unassembled WGS sequence"/>
</dbReference>
<keyword evidence="2" id="KW-1185">Reference proteome</keyword>
<name>A0ACB6RNA2_9PLEO</name>
<accession>A0ACB6RNA2</accession>
<protein>
    <submittedName>
        <fullName evidence="1">Uncharacterized protein</fullName>
    </submittedName>
</protein>
<proteinExistence type="predicted"/>
<organism evidence="1 2">
    <name type="scientific">Macroventuria anomochaeta</name>
    <dbReference type="NCBI Taxonomy" id="301207"/>
    <lineage>
        <taxon>Eukaryota</taxon>
        <taxon>Fungi</taxon>
        <taxon>Dikarya</taxon>
        <taxon>Ascomycota</taxon>
        <taxon>Pezizomycotina</taxon>
        <taxon>Dothideomycetes</taxon>
        <taxon>Pleosporomycetidae</taxon>
        <taxon>Pleosporales</taxon>
        <taxon>Pleosporineae</taxon>
        <taxon>Didymellaceae</taxon>
        <taxon>Macroventuria</taxon>
    </lineage>
</organism>
<gene>
    <name evidence="1" type="ORF">BU25DRAFT_414853</name>
</gene>
<comment type="caution">
    <text evidence="1">The sequence shown here is derived from an EMBL/GenBank/DDBJ whole genome shotgun (WGS) entry which is preliminary data.</text>
</comment>